<keyword evidence="9" id="KW-0807">Transducer</keyword>
<dbReference type="EMBL" id="JAANIB010007973">
    <property type="protein sequence ID" value="KAG5324700.1"/>
    <property type="molecule type" value="Genomic_DNA"/>
</dbReference>
<evidence type="ECO:0000313" key="12">
    <source>
        <dbReference type="Proteomes" id="UP000670152"/>
    </source>
</evidence>
<feature type="non-terminal residue" evidence="11">
    <location>
        <position position="1"/>
    </location>
</feature>
<keyword evidence="2" id="KW-1003">Cell membrane</keyword>
<organism evidence="11 12">
    <name type="scientific">Acromyrmex heyeri</name>
    <dbReference type="NCBI Taxonomy" id="230685"/>
    <lineage>
        <taxon>Eukaryota</taxon>
        <taxon>Metazoa</taxon>
        <taxon>Ecdysozoa</taxon>
        <taxon>Arthropoda</taxon>
        <taxon>Hexapoda</taxon>
        <taxon>Insecta</taxon>
        <taxon>Pterygota</taxon>
        <taxon>Neoptera</taxon>
        <taxon>Endopterygota</taxon>
        <taxon>Hymenoptera</taxon>
        <taxon>Apocrita</taxon>
        <taxon>Aculeata</taxon>
        <taxon>Formicoidea</taxon>
        <taxon>Formicidae</taxon>
        <taxon>Myrmicinae</taxon>
        <taxon>Acromyrmex</taxon>
    </lineage>
</organism>
<dbReference type="Proteomes" id="UP000670152">
    <property type="component" value="Unassembled WGS sequence"/>
</dbReference>
<evidence type="ECO:0000256" key="1">
    <source>
        <dbReference type="ARBA" id="ARBA00004651"/>
    </source>
</evidence>
<dbReference type="GO" id="GO:0007165">
    <property type="term" value="P:signal transduction"/>
    <property type="evidence" value="ECO:0007669"/>
    <property type="project" value="UniProtKB-KW"/>
</dbReference>
<evidence type="ECO:0000256" key="7">
    <source>
        <dbReference type="ARBA" id="ARBA00023136"/>
    </source>
</evidence>
<comment type="subcellular location">
    <subcellularLocation>
        <location evidence="1">Cell membrane</location>
        <topology evidence="1">Multi-pass membrane protein</topology>
    </subcellularLocation>
</comment>
<dbReference type="GO" id="GO:0004984">
    <property type="term" value="F:olfactory receptor activity"/>
    <property type="evidence" value="ECO:0007669"/>
    <property type="project" value="InterPro"/>
</dbReference>
<feature type="transmembrane region" description="Helical" evidence="10">
    <location>
        <begin position="83"/>
        <end position="105"/>
    </location>
</feature>
<evidence type="ECO:0000256" key="9">
    <source>
        <dbReference type="ARBA" id="ARBA00023224"/>
    </source>
</evidence>
<dbReference type="OrthoDB" id="8185860at2759"/>
<reference evidence="11 12" key="1">
    <citation type="submission" date="2020-02" db="EMBL/GenBank/DDBJ databases">
        <title>Relaxed selection underlies rapid genomic changes in the transitions from sociality to social parasitism in ants.</title>
        <authorList>
            <person name="Bi X."/>
        </authorList>
    </citation>
    <scope>NUCLEOTIDE SEQUENCE [LARGE SCALE GENOMIC DNA]</scope>
    <source>
        <strain evidence="11">BGI-DK2014b</strain>
        <tissue evidence="11">Whole body</tissue>
    </source>
</reference>
<feature type="transmembrane region" description="Helical" evidence="10">
    <location>
        <begin position="145"/>
        <end position="165"/>
    </location>
</feature>
<comment type="caution">
    <text evidence="11">The sequence shown here is derived from an EMBL/GenBank/DDBJ whole genome shotgun (WGS) entry which is preliminary data.</text>
</comment>
<evidence type="ECO:0000256" key="8">
    <source>
        <dbReference type="ARBA" id="ARBA00023170"/>
    </source>
</evidence>
<dbReference type="Pfam" id="PF02949">
    <property type="entry name" value="7tm_6"/>
    <property type="match status" value="2"/>
</dbReference>
<dbReference type="GO" id="GO:0005549">
    <property type="term" value="F:odorant binding"/>
    <property type="evidence" value="ECO:0007669"/>
    <property type="project" value="InterPro"/>
</dbReference>
<evidence type="ECO:0000313" key="11">
    <source>
        <dbReference type="EMBL" id="KAG5324700.1"/>
    </source>
</evidence>
<feature type="transmembrane region" description="Helical" evidence="10">
    <location>
        <begin position="288"/>
        <end position="312"/>
    </location>
</feature>
<keyword evidence="8" id="KW-0675">Receptor</keyword>
<keyword evidence="6 10" id="KW-1133">Transmembrane helix</keyword>
<evidence type="ECO:0000256" key="3">
    <source>
        <dbReference type="ARBA" id="ARBA00022606"/>
    </source>
</evidence>
<dbReference type="GO" id="GO:0005886">
    <property type="term" value="C:plasma membrane"/>
    <property type="evidence" value="ECO:0007669"/>
    <property type="project" value="UniProtKB-SubCell"/>
</dbReference>
<keyword evidence="12" id="KW-1185">Reference proteome</keyword>
<keyword evidence="4 10" id="KW-0812">Transmembrane</keyword>
<keyword evidence="5" id="KW-0552">Olfaction</keyword>
<dbReference type="PANTHER" id="PTHR21137:SF35">
    <property type="entry name" value="ODORANT RECEPTOR 19A-RELATED"/>
    <property type="match status" value="1"/>
</dbReference>
<proteinExistence type="predicted"/>
<name>A0A836JLU6_9HYME</name>
<sequence length="543" mass="61514">MGQRREDKSTRQVERQVYADKEYDELIKPVMIAAKFVSFWPLERDHSISAEVFKTCHVLWFFFVLISMCISVTADIVNNFNDLDELTACALMGSALYLATLRLIIYTTSQKDMLYVVEIMRKDWTCSSYEDRVVLKEKCLFAFRLAKCFIIMLFEIPFFSLFVRYRSPEIVYYRFANASVVPLHGKLFSDGQKTFPFRGYFFVNQSVTPVYECIYVFNVMGGFFGGGTIIGATSFNFVAITHGSAKFAVLRKRLEAMNSNDPNADRAMANCIKDHQNAITFADALERIINILALGQFVISTGLVCFAGFQITSMMKNKARLMKYSMFLNSAILELFMFSFSGHALIDEAIHNSLSLQSPVINLRPTLVTNQSDAVSKSAYCSYWIGGTFGRSLQIVMMRSKVPSRITAAKFYSMSLESFSQVLSTSFSYITILMTASEESPILTSLSTQLQQALKTLNSHIYKSFVLYKLDVASCPKSFLPNPNHIYHLAFYGTPCTHNSWCSLFRTGVVGSKESDNIQAKWHSEFDRGTKLARSFTRSLLVG</sequence>
<evidence type="ECO:0000256" key="4">
    <source>
        <dbReference type="ARBA" id="ARBA00022692"/>
    </source>
</evidence>
<gene>
    <name evidence="11" type="primary">Or13a_9</name>
    <name evidence="11" type="ORF">G6Z77_0001745</name>
</gene>
<accession>A0A836JLU6</accession>
<evidence type="ECO:0000256" key="5">
    <source>
        <dbReference type="ARBA" id="ARBA00022725"/>
    </source>
</evidence>
<dbReference type="PANTHER" id="PTHR21137">
    <property type="entry name" value="ODORANT RECEPTOR"/>
    <property type="match status" value="1"/>
</dbReference>
<feature type="transmembrane region" description="Helical" evidence="10">
    <location>
        <begin position="58"/>
        <end position="77"/>
    </location>
</feature>
<feature type="non-terminal residue" evidence="11">
    <location>
        <position position="543"/>
    </location>
</feature>
<protein>
    <submittedName>
        <fullName evidence="11">OR13A protein</fullName>
    </submittedName>
</protein>
<evidence type="ECO:0000256" key="2">
    <source>
        <dbReference type="ARBA" id="ARBA00022475"/>
    </source>
</evidence>
<evidence type="ECO:0000256" key="6">
    <source>
        <dbReference type="ARBA" id="ARBA00022989"/>
    </source>
</evidence>
<evidence type="ECO:0000256" key="10">
    <source>
        <dbReference type="SAM" id="Phobius"/>
    </source>
</evidence>
<keyword evidence="7 10" id="KW-0472">Membrane</keyword>
<keyword evidence="3" id="KW-0716">Sensory transduction</keyword>
<dbReference type="AlphaFoldDB" id="A0A836JLU6"/>
<dbReference type="InterPro" id="IPR004117">
    <property type="entry name" value="7tm6_olfct_rcpt"/>
</dbReference>